<evidence type="ECO:0000256" key="3">
    <source>
        <dbReference type="ARBA" id="ARBA00022448"/>
    </source>
</evidence>
<evidence type="ECO:0000256" key="8">
    <source>
        <dbReference type="ARBA" id="ARBA00023010"/>
    </source>
</evidence>
<evidence type="ECO:0000313" key="13">
    <source>
        <dbReference type="Proteomes" id="UP000708148"/>
    </source>
</evidence>
<evidence type="ECO:0000256" key="7">
    <source>
        <dbReference type="ARBA" id="ARBA00022927"/>
    </source>
</evidence>
<organism evidence="12 13">
    <name type="scientific">Ostreobium quekettii</name>
    <dbReference type="NCBI Taxonomy" id="121088"/>
    <lineage>
        <taxon>Eukaryota</taxon>
        <taxon>Viridiplantae</taxon>
        <taxon>Chlorophyta</taxon>
        <taxon>core chlorophytes</taxon>
        <taxon>Ulvophyceae</taxon>
        <taxon>TCBD clade</taxon>
        <taxon>Bryopsidales</taxon>
        <taxon>Ostreobineae</taxon>
        <taxon>Ostreobiaceae</taxon>
        <taxon>Ostreobium</taxon>
    </lineage>
</organism>
<accession>A0A8S1IRB7</accession>
<sequence length="254" mass="28358">MTHTLQSFETGHTDMVHDIQLDYSGRRLATCSSDRTIKIFDVSGDQQMLVGDLQGHSGPVWQVAWAHAKYGSVLASCSFDNTVIVWQELEDGRWTKVYQTPPSLHTASVNSICWAPYELGLILACASSDGTVSVMEGHPDGTWDTRKIYAYINDVWALEHKLIEHSDWVLDVAWAPNMGLPKNTIASAGQDGKVLVWKERDKAGWDKVLVKDFQAPVWRLSWSITGNILAVSDASNNVSLWKESPTGKWQQVTQ</sequence>
<dbReference type="EMBL" id="CAJHUC010000455">
    <property type="protein sequence ID" value="CAD7696292.1"/>
    <property type="molecule type" value="Genomic_DNA"/>
</dbReference>
<name>A0A8S1IRB7_9CHLO</name>
<dbReference type="GO" id="GO:0090114">
    <property type="term" value="P:COPII-coated vesicle budding"/>
    <property type="evidence" value="ECO:0007669"/>
    <property type="project" value="TreeGrafter"/>
</dbReference>
<dbReference type="PANTHER" id="PTHR11024:SF2">
    <property type="entry name" value="PROTEIN SEC13 HOMOLOG"/>
    <property type="match status" value="1"/>
</dbReference>
<dbReference type="InterPro" id="IPR015943">
    <property type="entry name" value="WD40/YVTN_repeat-like_dom_sf"/>
</dbReference>
<evidence type="ECO:0000256" key="2">
    <source>
        <dbReference type="ARBA" id="ARBA00010102"/>
    </source>
</evidence>
<comment type="subcellular location">
    <subcellularLocation>
        <location evidence="1">Nucleus</location>
        <location evidence="1">Nuclear pore complex</location>
    </subcellularLocation>
</comment>
<keyword evidence="9" id="KW-0906">Nuclear pore complex</keyword>
<keyword evidence="4 11" id="KW-0853">WD repeat</keyword>
<evidence type="ECO:0008006" key="14">
    <source>
        <dbReference type="Google" id="ProtNLM"/>
    </source>
</evidence>
<keyword evidence="10" id="KW-0539">Nucleus</keyword>
<gene>
    <name evidence="12" type="ORF">OSTQU699_LOCUS1653</name>
</gene>
<dbReference type="GO" id="GO:0031080">
    <property type="term" value="C:nuclear pore outer ring"/>
    <property type="evidence" value="ECO:0007669"/>
    <property type="project" value="TreeGrafter"/>
</dbReference>
<comment type="caution">
    <text evidence="12">The sequence shown here is derived from an EMBL/GenBank/DDBJ whole genome shotgun (WGS) entry which is preliminary data.</text>
</comment>
<dbReference type="Gene3D" id="2.130.10.10">
    <property type="entry name" value="YVTN repeat-like/Quinoprotein amine dehydrogenase"/>
    <property type="match status" value="1"/>
</dbReference>
<dbReference type="Proteomes" id="UP000708148">
    <property type="component" value="Unassembled WGS sequence"/>
</dbReference>
<dbReference type="GO" id="GO:0006606">
    <property type="term" value="P:protein import into nucleus"/>
    <property type="evidence" value="ECO:0007669"/>
    <property type="project" value="TreeGrafter"/>
</dbReference>
<evidence type="ECO:0000256" key="4">
    <source>
        <dbReference type="ARBA" id="ARBA00022574"/>
    </source>
</evidence>
<evidence type="ECO:0000313" key="12">
    <source>
        <dbReference type="EMBL" id="CAD7696292.1"/>
    </source>
</evidence>
<proteinExistence type="inferred from homology"/>
<dbReference type="GO" id="GO:0030127">
    <property type="term" value="C:COPII vesicle coat"/>
    <property type="evidence" value="ECO:0007669"/>
    <property type="project" value="TreeGrafter"/>
</dbReference>
<dbReference type="GO" id="GO:0051028">
    <property type="term" value="P:mRNA transport"/>
    <property type="evidence" value="ECO:0007669"/>
    <property type="project" value="UniProtKB-KW"/>
</dbReference>
<feature type="repeat" description="WD" evidence="11">
    <location>
        <begin position="162"/>
        <end position="198"/>
    </location>
</feature>
<evidence type="ECO:0000256" key="11">
    <source>
        <dbReference type="PROSITE-ProRule" id="PRU00221"/>
    </source>
</evidence>
<keyword evidence="5" id="KW-0677">Repeat</keyword>
<keyword evidence="6" id="KW-0509">mRNA transport</keyword>
<evidence type="ECO:0000256" key="10">
    <source>
        <dbReference type="ARBA" id="ARBA00023242"/>
    </source>
</evidence>
<dbReference type="InterPro" id="IPR037363">
    <property type="entry name" value="Sec13/Seh1_fam"/>
</dbReference>
<keyword evidence="8" id="KW-0811">Translocation</keyword>
<feature type="repeat" description="WD" evidence="11">
    <location>
        <begin position="53"/>
        <end position="87"/>
    </location>
</feature>
<evidence type="ECO:0000256" key="9">
    <source>
        <dbReference type="ARBA" id="ARBA00023132"/>
    </source>
</evidence>
<protein>
    <recommendedName>
        <fullName evidence="14">Protein SEC13 homolog</fullName>
    </recommendedName>
</protein>
<dbReference type="AlphaFoldDB" id="A0A8S1IRB7"/>
<reference evidence="12" key="1">
    <citation type="submission" date="2020-12" db="EMBL/GenBank/DDBJ databases">
        <authorList>
            <person name="Iha C."/>
        </authorList>
    </citation>
    <scope>NUCLEOTIDE SEQUENCE</scope>
</reference>
<feature type="repeat" description="WD" evidence="11">
    <location>
        <begin position="9"/>
        <end position="50"/>
    </location>
</feature>
<dbReference type="OrthoDB" id="364224at2759"/>
<comment type="similarity">
    <text evidence="2">Belongs to the WD repeat SEC13 family.</text>
</comment>
<dbReference type="GO" id="GO:0005198">
    <property type="term" value="F:structural molecule activity"/>
    <property type="evidence" value="ECO:0007669"/>
    <property type="project" value="InterPro"/>
</dbReference>
<keyword evidence="7" id="KW-0653">Protein transport</keyword>
<evidence type="ECO:0000256" key="6">
    <source>
        <dbReference type="ARBA" id="ARBA00022816"/>
    </source>
</evidence>
<dbReference type="Pfam" id="PF00400">
    <property type="entry name" value="WD40"/>
    <property type="match status" value="5"/>
</dbReference>
<dbReference type="PROSITE" id="PS50294">
    <property type="entry name" value="WD_REPEATS_REGION"/>
    <property type="match status" value="2"/>
</dbReference>
<evidence type="ECO:0000256" key="5">
    <source>
        <dbReference type="ARBA" id="ARBA00022737"/>
    </source>
</evidence>
<evidence type="ECO:0000256" key="1">
    <source>
        <dbReference type="ARBA" id="ARBA00004567"/>
    </source>
</evidence>
<dbReference type="InterPro" id="IPR036322">
    <property type="entry name" value="WD40_repeat_dom_sf"/>
</dbReference>
<dbReference type="PANTHER" id="PTHR11024">
    <property type="entry name" value="NUCLEAR PORE COMPLEX PROTEIN SEC13 / SEH1 FAMILY MEMBER"/>
    <property type="match status" value="1"/>
</dbReference>
<dbReference type="PROSITE" id="PS50082">
    <property type="entry name" value="WD_REPEATS_2"/>
    <property type="match status" value="3"/>
</dbReference>
<dbReference type="SUPFAM" id="SSF50978">
    <property type="entry name" value="WD40 repeat-like"/>
    <property type="match status" value="1"/>
</dbReference>
<keyword evidence="13" id="KW-1185">Reference proteome</keyword>
<dbReference type="SMART" id="SM00320">
    <property type="entry name" value="WD40"/>
    <property type="match status" value="5"/>
</dbReference>
<keyword evidence="3" id="KW-0813">Transport</keyword>
<dbReference type="InterPro" id="IPR001680">
    <property type="entry name" value="WD40_rpt"/>
</dbReference>